<dbReference type="SUPFAM" id="SSF48452">
    <property type="entry name" value="TPR-like"/>
    <property type="match status" value="1"/>
</dbReference>
<dbReference type="RefSeq" id="XP_058342903.1">
    <property type="nucleotide sequence ID" value="XM_058486291.1"/>
</dbReference>
<organism evidence="1 2">
    <name type="scientific">Lichtheimia ornata</name>
    <dbReference type="NCBI Taxonomy" id="688661"/>
    <lineage>
        <taxon>Eukaryota</taxon>
        <taxon>Fungi</taxon>
        <taxon>Fungi incertae sedis</taxon>
        <taxon>Mucoromycota</taxon>
        <taxon>Mucoromycotina</taxon>
        <taxon>Mucoromycetes</taxon>
        <taxon>Mucorales</taxon>
        <taxon>Lichtheimiaceae</taxon>
        <taxon>Lichtheimia</taxon>
    </lineage>
</organism>
<dbReference type="GeneID" id="83213672"/>
<comment type="caution">
    <text evidence="1">The sequence shown here is derived from an EMBL/GenBank/DDBJ whole genome shotgun (WGS) entry which is preliminary data.</text>
</comment>
<evidence type="ECO:0000313" key="2">
    <source>
        <dbReference type="Proteomes" id="UP001234581"/>
    </source>
</evidence>
<name>A0AAD7V4C5_9FUNG</name>
<dbReference type="InterPro" id="IPR011990">
    <property type="entry name" value="TPR-like_helical_dom_sf"/>
</dbReference>
<accession>A0AAD7V4C5</accession>
<dbReference type="Proteomes" id="UP001234581">
    <property type="component" value="Unassembled WGS sequence"/>
</dbReference>
<dbReference type="EMBL" id="JARTCD010000027">
    <property type="protein sequence ID" value="KAJ8657990.1"/>
    <property type="molecule type" value="Genomic_DNA"/>
</dbReference>
<evidence type="ECO:0000313" key="1">
    <source>
        <dbReference type="EMBL" id="KAJ8657990.1"/>
    </source>
</evidence>
<reference evidence="1 2" key="1">
    <citation type="submission" date="2023-03" db="EMBL/GenBank/DDBJ databases">
        <title>Genome sequence of Lichtheimia ornata CBS 291.66.</title>
        <authorList>
            <person name="Mohabir J.T."/>
            <person name="Shea T.P."/>
            <person name="Kurbessoian T."/>
            <person name="Berby B."/>
            <person name="Fontaine J."/>
            <person name="Livny J."/>
            <person name="Gnirke A."/>
            <person name="Stajich J.E."/>
            <person name="Cuomo C.A."/>
        </authorList>
    </citation>
    <scope>NUCLEOTIDE SEQUENCE [LARGE SCALE GENOMIC DNA]</scope>
    <source>
        <strain evidence="1">CBS 291.66</strain>
    </source>
</reference>
<proteinExistence type="predicted"/>
<protein>
    <submittedName>
        <fullName evidence="1">Uncharacterized protein</fullName>
    </submittedName>
</protein>
<sequence>MAHSIWTDLCKQPTQAVSTEKYAAIVYDATTQLHQPIHSMLTTLDRRAMALSKLANFESALRDANVMQQISPSSPLGYVRAADIYSEQGKQRHVIDVCTRGMMMVDRDDMHYDLLQRAKDNAIQRQDKRIDFISELPIDIVATTFLPMIAGDSPLDSLKPCPYLHVSNAWRNYFLRYSDGLRFETGDEEEEEDLEKCTQLVRFARHIKALHVGRYSKGTWLSDLLRENDFSSLRELYVDEMGVDYMDRFVSSLRSIECTHDTMAKHDDIIALLPTRKTSST</sequence>
<keyword evidence="2" id="KW-1185">Reference proteome</keyword>
<gene>
    <name evidence="1" type="ORF">O0I10_006261</name>
</gene>
<dbReference type="AlphaFoldDB" id="A0AAD7V4C5"/>
<dbReference type="Gene3D" id="1.25.40.10">
    <property type="entry name" value="Tetratricopeptide repeat domain"/>
    <property type="match status" value="1"/>
</dbReference>